<feature type="region of interest" description="Disordered" evidence="1">
    <location>
        <begin position="255"/>
        <end position="334"/>
    </location>
</feature>
<organism evidence="2 3">
    <name type="scientific">Mucilaginibacter lappiensis</name>
    <dbReference type="NCBI Taxonomy" id="354630"/>
    <lineage>
        <taxon>Bacteria</taxon>
        <taxon>Pseudomonadati</taxon>
        <taxon>Bacteroidota</taxon>
        <taxon>Sphingobacteriia</taxon>
        <taxon>Sphingobacteriales</taxon>
        <taxon>Sphingobacteriaceae</taxon>
        <taxon>Mucilaginibacter</taxon>
    </lineage>
</organism>
<name>A0A841J7F4_9SPHI</name>
<dbReference type="RefSeq" id="WP_183586171.1">
    <property type="nucleotide sequence ID" value="NZ_JACHCA010000003.1"/>
</dbReference>
<comment type="caution">
    <text evidence="2">The sequence shown here is derived from an EMBL/GenBank/DDBJ whole genome shotgun (WGS) entry which is preliminary data.</text>
</comment>
<evidence type="ECO:0000313" key="2">
    <source>
        <dbReference type="EMBL" id="MBB6126983.1"/>
    </source>
</evidence>
<reference evidence="2 3" key="1">
    <citation type="submission" date="2020-08" db="EMBL/GenBank/DDBJ databases">
        <title>Genomic Encyclopedia of Type Strains, Phase IV (KMG-V): Genome sequencing to study the core and pangenomes of soil and plant-associated prokaryotes.</title>
        <authorList>
            <person name="Whitman W."/>
        </authorList>
    </citation>
    <scope>NUCLEOTIDE SEQUENCE [LARGE SCALE GENOMIC DNA]</scope>
    <source>
        <strain evidence="2 3">MP601</strain>
    </source>
</reference>
<evidence type="ECO:0000313" key="3">
    <source>
        <dbReference type="Proteomes" id="UP000548326"/>
    </source>
</evidence>
<sequence>MNKFSDLMPKPILKKATSLLLATVCLSVVIINSCKKDSHTNQQNTVSDPVIAQAKSWYESTFPTGTKLSTQAVSGNKDLNQVISPDWQHGDTYTKLSAAVIEMPLDPAHTLASVLKDPAKNISYNNKTNSRSSFLVLKDSSGYHACIMTLIGDPTYLGNDPGKLAKSTYRKYDPAFSGLVLYFTPQGQYLNGYKYQNGHLIIPAQAQDNQSKLKVNEASALFLCTDYYVDTYVNDQQVDTHYAYTECVPISVSGGGGGGGPSGGGAPPGGNPGTGGNNPGTTTPTPPITDPCAPKGGQPVVESTRKLGVQQVNPDPSVPINPDGSFPPPNDTPPCNKLVPTTPVTVTITNSDIANSTPIDDGKPAIDPAAYVKCFTDGKIASGYRMTIYVQQPIPGKSDQYQLTFGAGFTNGEFYTTPGGTTLDVGHTFVGFEKDNTDGTKVTQVMGFYPTHGSGVTGGSSAGLSSPAKIEDNSGHSYNVSYTVNVTASQFKSALQGVVSSSTSKYTLSSIQSDPEHNCTDAALSWMGAAGIVLPTGNGRGPFVNDPGDFGQALSTVNGVSTTSGTAPQSHGACN</sequence>
<dbReference type="EMBL" id="JACHCA010000003">
    <property type="protein sequence ID" value="MBB6126983.1"/>
    <property type="molecule type" value="Genomic_DNA"/>
</dbReference>
<dbReference type="Proteomes" id="UP000548326">
    <property type="component" value="Unassembled WGS sequence"/>
</dbReference>
<accession>A0A841J7F4</accession>
<feature type="compositionally biased region" description="Gly residues" evidence="1">
    <location>
        <begin position="255"/>
        <end position="278"/>
    </location>
</feature>
<proteinExistence type="predicted"/>
<protein>
    <submittedName>
        <fullName evidence="2">Uncharacterized protein</fullName>
    </submittedName>
</protein>
<gene>
    <name evidence="2" type="ORF">HDF22_001089</name>
</gene>
<dbReference type="AlphaFoldDB" id="A0A841J7F4"/>
<evidence type="ECO:0000256" key="1">
    <source>
        <dbReference type="SAM" id="MobiDB-lite"/>
    </source>
</evidence>